<accession>A0A7X2RRM3</accession>
<dbReference type="PANTHER" id="PTHR37292:SF2">
    <property type="entry name" value="DUF262 DOMAIN-CONTAINING PROTEIN"/>
    <property type="match status" value="1"/>
</dbReference>
<keyword evidence="3" id="KW-1185">Reference proteome</keyword>
<dbReference type="InterPro" id="IPR004919">
    <property type="entry name" value="GmrSD_N"/>
</dbReference>
<evidence type="ECO:0000313" key="2">
    <source>
        <dbReference type="EMBL" id="MTD19831.1"/>
    </source>
</evidence>
<dbReference type="PANTHER" id="PTHR37292">
    <property type="entry name" value="VNG6097C"/>
    <property type="match status" value="1"/>
</dbReference>
<dbReference type="OrthoDB" id="9798761at2"/>
<sequence>MSEGLTALASENLNPSLRSLLEDVQKGHIRVPRFQRPFVWMDSQRLDLLRSIRDNMPIGSLLVWRTVKFKLASFGNVGPHIIPSIIDIAPATGWQYLLDGHQRVSTLLGLLLQPLQPSEFSDNQDGESIDWDIQYNLLENDFVFRRKADRGRTKQPLLPLWTLLDGRLVNKHMRDLRKRAEHEGWTDQDLDEWEERADQLSYRFQQCRVPIVVMVSDDLELAARTFQRINSLGTPMGEAHLVAALTWRDDFDLRDQISQRRRDLPAGWRHIDEGLYLQVCKGLTGLDVTKAGQTELVKKLSEDASLLDRASNSIKQIIDWLANDIGVSHDDLQPYILQIVILASILDKLALANIPKPQFELWLWRTSWSEVFATAAYRDVRFETEALENLVKNNTNMSWTRESKLPDRFDFRSARVRLFTLRLANQKNLTDASGQITSGRKLLTEHGRDALVRIFTTPKGATPSLKKLIQGPGNRFLLAPETDAFFRERLKYGPDYSEDALAAHFIDYHSLQSLRSGDLESFLKHRATAMENWDHDEWASYVARSED</sequence>
<organism evidence="2 3">
    <name type="scientific">Pseudomonas karstica</name>
    <dbReference type="NCBI Taxonomy" id="1055468"/>
    <lineage>
        <taxon>Bacteria</taxon>
        <taxon>Pseudomonadati</taxon>
        <taxon>Pseudomonadota</taxon>
        <taxon>Gammaproteobacteria</taxon>
        <taxon>Pseudomonadales</taxon>
        <taxon>Pseudomonadaceae</taxon>
        <taxon>Pseudomonas</taxon>
    </lineage>
</organism>
<comment type="caution">
    <text evidence="2">The sequence shown here is derived from an EMBL/GenBank/DDBJ whole genome shotgun (WGS) entry which is preliminary data.</text>
</comment>
<gene>
    <name evidence="2" type="ORF">GIR22_11935</name>
</gene>
<evidence type="ECO:0000313" key="3">
    <source>
        <dbReference type="Proteomes" id="UP000431485"/>
    </source>
</evidence>
<dbReference type="AlphaFoldDB" id="A0A7X2RRM3"/>
<dbReference type="RefSeq" id="WP_154743525.1">
    <property type="nucleotide sequence ID" value="NZ_JBHSTG010000049.1"/>
</dbReference>
<feature type="domain" description="GmrSD restriction endonucleases N-terminal" evidence="1">
    <location>
        <begin position="18"/>
        <end position="245"/>
    </location>
</feature>
<dbReference type="Pfam" id="PF03235">
    <property type="entry name" value="GmrSD_N"/>
    <property type="match status" value="1"/>
</dbReference>
<dbReference type="EMBL" id="WLYI01000014">
    <property type="protein sequence ID" value="MTD19831.1"/>
    <property type="molecule type" value="Genomic_DNA"/>
</dbReference>
<name>A0A7X2RRM3_9PSED</name>
<evidence type="ECO:0000259" key="1">
    <source>
        <dbReference type="Pfam" id="PF03235"/>
    </source>
</evidence>
<protein>
    <submittedName>
        <fullName evidence="2">DUF262 domain-containing protein</fullName>
    </submittedName>
</protein>
<reference evidence="2 3" key="1">
    <citation type="submission" date="2019-11" db="EMBL/GenBank/DDBJ databases">
        <title>Pseudmonas karstica sp. nov. and Pseudomonas spelaei sp. nov. from caves.</title>
        <authorList>
            <person name="Zeman M."/>
        </authorList>
    </citation>
    <scope>NUCLEOTIDE SEQUENCE [LARGE SCALE GENOMIC DNA]</scope>
    <source>
        <strain evidence="2 3">CCM 7891</strain>
    </source>
</reference>
<dbReference type="Proteomes" id="UP000431485">
    <property type="component" value="Unassembled WGS sequence"/>
</dbReference>
<proteinExistence type="predicted"/>